<keyword evidence="2" id="KW-1185">Reference proteome</keyword>
<reference evidence="1 2" key="2">
    <citation type="submission" date="2018-06" db="EMBL/GenBank/DDBJ databases">
        <authorList>
            <person name="Zhirakovskaya E."/>
        </authorList>
    </citation>
    <scope>NUCLEOTIDE SEQUENCE [LARGE SCALE GENOMIC DNA]</scope>
    <source>
        <strain evidence="1 2">FBKL4.011</strain>
    </source>
</reference>
<dbReference type="RefSeq" id="WP_113658254.1">
    <property type="nucleotide sequence ID" value="NZ_KZ845665.1"/>
</dbReference>
<dbReference type="Gene3D" id="3.40.30.10">
    <property type="entry name" value="Glutaredoxin"/>
    <property type="match status" value="1"/>
</dbReference>
<protein>
    <submittedName>
        <fullName evidence="1">Bacillithiol system redox-active protein YtxJ</fullName>
    </submittedName>
</protein>
<dbReference type="Pfam" id="PF11009">
    <property type="entry name" value="BrxC"/>
    <property type="match status" value="1"/>
</dbReference>
<dbReference type="Proteomes" id="UP000251213">
    <property type="component" value="Unassembled WGS sequence"/>
</dbReference>
<dbReference type="SUPFAM" id="SSF52833">
    <property type="entry name" value="Thioredoxin-like"/>
    <property type="match status" value="1"/>
</dbReference>
<organism evidence="1 2">
    <name type="scientific">Thermoflavimicrobium daqui</name>
    <dbReference type="NCBI Taxonomy" id="2137476"/>
    <lineage>
        <taxon>Bacteria</taxon>
        <taxon>Bacillati</taxon>
        <taxon>Bacillota</taxon>
        <taxon>Bacilli</taxon>
        <taxon>Bacillales</taxon>
        <taxon>Thermoactinomycetaceae</taxon>
        <taxon>Thermoflavimicrobium</taxon>
    </lineage>
</organism>
<gene>
    <name evidence="1" type="primary">ytxJ</name>
    <name evidence="1" type="ORF">DL897_06055</name>
</gene>
<sequence>MSQFILMTSVESFQEILPISKEKPVLILKHSTACPISAQAYAEVEEFSNEIEQNSMEIRVVHVIEDRPVSNEIASYFGIQHASPQIFIIQNQKVIFHATHFDITKSALLSTYNEMIEKDQHGK</sequence>
<dbReference type="EMBL" id="QJKK01000003">
    <property type="protein sequence ID" value="RAL25640.1"/>
    <property type="molecule type" value="Genomic_DNA"/>
</dbReference>
<dbReference type="InterPro" id="IPR036249">
    <property type="entry name" value="Thioredoxin-like_sf"/>
</dbReference>
<evidence type="ECO:0000313" key="2">
    <source>
        <dbReference type="Proteomes" id="UP000251213"/>
    </source>
</evidence>
<name>A0A364K624_9BACL</name>
<dbReference type="OrthoDB" id="677051at2"/>
<reference evidence="1 2" key="1">
    <citation type="submission" date="2018-06" db="EMBL/GenBank/DDBJ databases">
        <title>Thermoflavimicrobium daqus sp. nov., a thermophilic microbe isolated from Moutai-flavour Daqu.</title>
        <authorList>
            <person name="Wang X."/>
            <person name="Zhou H."/>
        </authorList>
    </citation>
    <scope>NUCLEOTIDE SEQUENCE [LARGE SCALE GENOMIC DNA]</scope>
    <source>
        <strain evidence="1 2">FBKL4.011</strain>
    </source>
</reference>
<dbReference type="InterPro" id="IPR022551">
    <property type="entry name" value="BrxC"/>
</dbReference>
<dbReference type="NCBIfam" id="TIGR04019">
    <property type="entry name" value="B_thiol_YtxJ"/>
    <property type="match status" value="1"/>
</dbReference>
<proteinExistence type="predicted"/>
<comment type="caution">
    <text evidence="1">The sequence shown here is derived from an EMBL/GenBank/DDBJ whole genome shotgun (WGS) entry which is preliminary data.</text>
</comment>
<dbReference type="AlphaFoldDB" id="A0A364K624"/>
<accession>A0A364K624</accession>
<evidence type="ECO:0000313" key="1">
    <source>
        <dbReference type="EMBL" id="RAL25640.1"/>
    </source>
</evidence>